<dbReference type="EMBL" id="LVKB01000088">
    <property type="protein sequence ID" value="ORD96448.1"/>
    <property type="molecule type" value="Genomic_DNA"/>
</dbReference>
<dbReference type="Proteomes" id="UP000192356">
    <property type="component" value="Unassembled WGS sequence"/>
</dbReference>
<evidence type="ECO:0000313" key="2">
    <source>
        <dbReference type="Proteomes" id="UP000192356"/>
    </source>
</evidence>
<name>A0A1X0Q9K9_9MICR</name>
<gene>
    <name evidence="1" type="ORF">HERIO_1617</name>
</gene>
<evidence type="ECO:0000313" key="1">
    <source>
        <dbReference type="EMBL" id="ORD96448.1"/>
    </source>
</evidence>
<protein>
    <submittedName>
        <fullName evidence="1">Uncharacterized protein</fullName>
    </submittedName>
</protein>
<organism evidence="1 2">
    <name type="scientific">Hepatospora eriocheir</name>
    <dbReference type="NCBI Taxonomy" id="1081669"/>
    <lineage>
        <taxon>Eukaryota</taxon>
        <taxon>Fungi</taxon>
        <taxon>Fungi incertae sedis</taxon>
        <taxon>Microsporidia</taxon>
        <taxon>Hepatosporidae</taxon>
        <taxon>Hepatospora</taxon>
    </lineage>
</organism>
<dbReference type="VEuPathDB" id="MicrosporidiaDB:HERIO_1617"/>
<sequence>MKFFNIFPLKSNLTENTYKNNIVTEKIVQNINQEILYESFISIDAVVFQIGAYNLDKGEINILVDNIIKAKELLSYDISSLKKYFSNSLIDNSSNDLRTVLEFRNDLLKQDTSNIFGELINNKRNELLNRMHKYNKMRLKKYANNDVEYREMIFRLRDNLLNGDNMYKKILLEKREFYKNKIDVPENEIEKMIISLSLGGYVIRIPKLAETVFKMYSHDKASKVKIWVKEIMKSVSDLESITKTKNLLEQKEILKEYLMDFITNNSKISENLLKVKSEITSEIAKNYEDLIKENIEQVNEIRKLIKLIDHISKGHINIKYSTTLTDKYIKFLLSESDKDKRELLKEFK</sequence>
<dbReference type="VEuPathDB" id="MicrosporidiaDB:A0H76_1821"/>
<reference evidence="1 2" key="1">
    <citation type="journal article" date="2017" name="Environ. Microbiol.">
        <title>Decay of the glycolytic pathway and adaptation to intranuclear parasitism within Enterocytozoonidae microsporidia.</title>
        <authorList>
            <person name="Wiredu Boakye D."/>
            <person name="Jaroenlak P."/>
            <person name="Prachumwat A."/>
            <person name="Williams T.A."/>
            <person name="Bateman K.S."/>
            <person name="Itsathitphaisarn O."/>
            <person name="Sritunyalucksana K."/>
            <person name="Paszkiewicz K.H."/>
            <person name="Moore K.A."/>
            <person name="Stentiford G.D."/>
            <person name="Williams B.A."/>
        </authorList>
    </citation>
    <scope>NUCLEOTIDE SEQUENCE [LARGE SCALE GENOMIC DNA]</scope>
    <source>
        <strain evidence="1 2">GB1</strain>
    </source>
</reference>
<dbReference type="AlphaFoldDB" id="A0A1X0Q9K9"/>
<proteinExistence type="predicted"/>
<comment type="caution">
    <text evidence="1">The sequence shown here is derived from an EMBL/GenBank/DDBJ whole genome shotgun (WGS) entry which is preliminary data.</text>
</comment>
<accession>A0A1X0Q9K9</accession>
<keyword evidence="2" id="KW-1185">Reference proteome</keyword>
<dbReference type="OrthoDB" id="2194817at2759"/>